<reference evidence="1 2" key="1">
    <citation type="submission" date="2021-06" db="EMBL/GenBank/DDBJ databases">
        <title>Caerostris extrusa draft genome.</title>
        <authorList>
            <person name="Kono N."/>
            <person name="Arakawa K."/>
        </authorList>
    </citation>
    <scope>NUCLEOTIDE SEQUENCE [LARGE SCALE GENOMIC DNA]</scope>
</reference>
<keyword evidence="2" id="KW-1185">Reference proteome</keyword>
<evidence type="ECO:0000313" key="1">
    <source>
        <dbReference type="EMBL" id="GIY36388.1"/>
    </source>
</evidence>
<accession>A0AAV4SPT5</accession>
<comment type="caution">
    <text evidence="1">The sequence shown here is derived from an EMBL/GenBank/DDBJ whole genome shotgun (WGS) entry which is preliminary data.</text>
</comment>
<dbReference type="Proteomes" id="UP001054945">
    <property type="component" value="Unassembled WGS sequence"/>
</dbReference>
<proteinExistence type="predicted"/>
<evidence type="ECO:0000313" key="2">
    <source>
        <dbReference type="Proteomes" id="UP001054945"/>
    </source>
</evidence>
<sequence length="127" mass="14104">MGGFPGSSLLLCSESLWSGLHLPQVGSEIVPHLLTGNTSVVKNKGAGFKRFQCLQILSFKIRVKPEIAVGLCNKKKTLVQETSHSITEKRSWRSIRLDERFVPGENGKKKGAITAARVREECRTRNE</sequence>
<gene>
    <name evidence="1" type="ORF">CEXT_741151</name>
</gene>
<dbReference type="AlphaFoldDB" id="A0AAV4SPT5"/>
<organism evidence="1 2">
    <name type="scientific">Caerostris extrusa</name>
    <name type="common">Bark spider</name>
    <name type="synonym">Caerostris bankana</name>
    <dbReference type="NCBI Taxonomy" id="172846"/>
    <lineage>
        <taxon>Eukaryota</taxon>
        <taxon>Metazoa</taxon>
        <taxon>Ecdysozoa</taxon>
        <taxon>Arthropoda</taxon>
        <taxon>Chelicerata</taxon>
        <taxon>Arachnida</taxon>
        <taxon>Araneae</taxon>
        <taxon>Araneomorphae</taxon>
        <taxon>Entelegynae</taxon>
        <taxon>Araneoidea</taxon>
        <taxon>Araneidae</taxon>
        <taxon>Caerostris</taxon>
    </lineage>
</organism>
<dbReference type="EMBL" id="BPLR01010039">
    <property type="protein sequence ID" value="GIY36388.1"/>
    <property type="molecule type" value="Genomic_DNA"/>
</dbReference>
<protein>
    <submittedName>
        <fullName evidence="1">Uncharacterized protein</fullName>
    </submittedName>
</protein>
<name>A0AAV4SPT5_CAEEX</name>